<dbReference type="InterPro" id="IPR029058">
    <property type="entry name" value="AB_hydrolase_fold"/>
</dbReference>
<comment type="caution">
    <text evidence="2">The sequence shown here is derived from an EMBL/GenBank/DDBJ whole genome shotgun (WGS) entry which is preliminary data.</text>
</comment>
<keyword evidence="3" id="KW-1185">Reference proteome</keyword>
<feature type="signal peptide" evidence="1">
    <location>
        <begin position="1"/>
        <end position="22"/>
    </location>
</feature>
<keyword evidence="2" id="KW-0378">Hydrolase</keyword>
<dbReference type="PANTHER" id="PTHR48098">
    <property type="entry name" value="ENTEROCHELIN ESTERASE-RELATED"/>
    <property type="match status" value="1"/>
</dbReference>
<evidence type="ECO:0000313" key="3">
    <source>
        <dbReference type="Proteomes" id="UP001595579"/>
    </source>
</evidence>
<dbReference type="EMBL" id="JBHRUG010000048">
    <property type="protein sequence ID" value="MFC3285875.1"/>
    <property type="molecule type" value="Genomic_DNA"/>
</dbReference>
<dbReference type="SUPFAM" id="SSF53474">
    <property type="entry name" value="alpha/beta-Hydrolases"/>
    <property type="match status" value="1"/>
</dbReference>
<dbReference type="GO" id="GO:0016787">
    <property type="term" value="F:hydrolase activity"/>
    <property type="evidence" value="ECO:0007669"/>
    <property type="project" value="UniProtKB-KW"/>
</dbReference>
<evidence type="ECO:0000256" key="1">
    <source>
        <dbReference type="SAM" id="SignalP"/>
    </source>
</evidence>
<dbReference type="PANTHER" id="PTHR48098:SF1">
    <property type="entry name" value="DIACYLGLYCEROL ACYLTRANSFERASE_MYCOLYLTRANSFERASE AG85A"/>
    <property type="match status" value="1"/>
</dbReference>
<feature type="chain" id="PRO_5045966295" evidence="1">
    <location>
        <begin position="23"/>
        <end position="292"/>
    </location>
</feature>
<sequence>MRAHRSLVAMLILTLLSAGAAAAGQISHHAFPSEILDRDYAYNIYLPSDYADSGFSYPVVYLLHGSFGSEHDWVGKGRLRRIADRMIRNGDIPPTIFVMPGSQSWWVDGYNEEARTAFFEELIPHVDATWRTIAEREGRAIGGLSAGGYGTVNFVLEYPHMFAAAAALSPASYEPLPPQLSSSHRHPAFMTPEGNFDPELWLRLNYPEYLDDYKAQEYVVPMYISSGDRDILDIERHASALYRRLQAHQPDRVAFELFRGGHQWRVWRASLPPALRFMATYTSLPRKELAAD</sequence>
<dbReference type="InterPro" id="IPR000801">
    <property type="entry name" value="Esterase-like"/>
</dbReference>
<accession>A0ABV7LUA7</accession>
<dbReference type="InterPro" id="IPR050583">
    <property type="entry name" value="Mycobacterial_A85_antigen"/>
</dbReference>
<proteinExistence type="predicted"/>
<dbReference type="Gene3D" id="3.40.50.1820">
    <property type="entry name" value="alpha/beta hydrolase"/>
    <property type="match status" value="1"/>
</dbReference>
<dbReference type="Pfam" id="PF00756">
    <property type="entry name" value="Esterase"/>
    <property type="match status" value="1"/>
</dbReference>
<organism evidence="2 3">
    <name type="scientific">Litchfieldella rifensis</name>
    <dbReference type="NCBI Taxonomy" id="762643"/>
    <lineage>
        <taxon>Bacteria</taxon>
        <taxon>Pseudomonadati</taxon>
        <taxon>Pseudomonadota</taxon>
        <taxon>Gammaproteobacteria</taxon>
        <taxon>Oceanospirillales</taxon>
        <taxon>Halomonadaceae</taxon>
        <taxon>Litchfieldella</taxon>
    </lineage>
</organism>
<evidence type="ECO:0000313" key="2">
    <source>
        <dbReference type="EMBL" id="MFC3285875.1"/>
    </source>
</evidence>
<protein>
    <submittedName>
        <fullName evidence="2">Alpha/beta hydrolase</fullName>
    </submittedName>
</protein>
<keyword evidence="1" id="KW-0732">Signal</keyword>
<gene>
    <name evidence="2" type="ORF">ACFOEV_19935</name>
</gene>
<name>A0ABV7LUA7_9GAMM</name>
<dbReference type="RefSeq" id="WP_386776646.1">
    <property type="nucleotide sequence ID" value="NZ_JBHRUG010000048.1"/>
</dbReference>
<dbReference type="Proteomes" id="UP001595579">
    <property type="component" value="Unassembled WGS sequence"/>
</dbReference>
<reference evidence="3" key="1">
    <citation type="journal article" date="2019" name="Int. J. Syst. Evol. Microbiol.">
        <title>The Global Catalogue of Microorganisms (GCM) 10K type strain sequencing project: providing services to taxonomists for standard genome sequencing and annotation.</title>
        <authorList>
            <consortium name="The Broad Institute Genomics Platform"/>
            <consortium name="The Broad Institute Genome Sequencing Center for Infectious Disease"/>
            <person name="Wu L."/>
            <person name="Ma J."/>
        </authorList>
    </citation>
    <scope>NUCLEOTIDE SEQUENCE [LARGE SCALE GENOMIC DNA]</scope>
    <source>
        <strain evidence="3">CECT 7698</strain>
    </source>
</reference>